<gene>
    <name evidence="3" type="primary">LOC132537638</name>
</gene>
<evidence type="ECO:0000313" key="2">
    <source>
        <dbReference type="Proteomes" id="UP001652624"/>
    </source>
</evidence>
<evidence type="ECO:0000256" key="1">
    <source>
        <dbReference type="SAM" id="Phobius"/>
    </source>
</evidence>
<keyword evidence="1" id="KW-1133">Transmembrane helix</keyword>
<keyword evidence="2" id="KW-1185">Reference proteome</keyword>
<dbReference type="InterPro" id="IPR036514">
    <property type="entry name" value="SGNH_hydro_sf"/>
</dbReference>
<dbReference type="InterPro" id="IPR038885">
    <property type="entry name" value="PLB1"/>
</dbReference>
<dbReference type="PANTHER" id="PTHR21325:SF31">
    <property type="entry name" value="GH22081P-RELATED"/>
    <property type="match status" value="1"/>
</dbReference>
<keyword evidence="1" id="KW-0812">Transmembrane</keyword>
<dbReference type="InterPro" id="IPR035547">
    <property type="entry name" value="Phospholipase_B"/>
</dbReference>
<evidence type="ECO:0000313" key="3">
    <source>
        <dbReference type="RefSeq" id="XP_060044558.1"/>
    </source>
</evidence>
<reference evidence="3" key="1">
    <citation type="submission" date="2025-08" db="UniProtKB">
        <authorList>
            <consortium name="RefSeq"/>
        </authorList>
    </citation>
    <scope>IDENTIFICATION</scope>
</reference>
<accession>A0ABM3X6X0</accession>
<organism evidence="2 3">
    <name type="scientific">Erinaceus europaeus</name>
    <name type="common">Western European hedgehog</name>
    <dbReference type="NCBI Taxonomy" id="9365"/>
    <lineage>
        <taxon>Eukaryota</taxon>
        <taxon>Metazoa</taxon>
        <taxon>Chordata</taxon>
        <taxon>Craniata</taxon>
        <taxon>Vertebrata</taxon>
        <taxon>Euteleostomi</taxon>
        <taxon>Mammalia</taxon>
        <taxon>Eutheria</taxon>
        <taxon>Laurasiatheria</taxon>
        <taxon>Eulipotyphla</taxon>
        <taxon>Erinaceidae</taxon>
        <taxon>Erinaceinae</taxon>
        <taxon>Erinaceus</taxon>
    </lineage>
</organism>
<dbReference type="Proteomes" id="UP001652624">
    <property type="component" value="Chromosome 3"/>
</dbReference>
<dbReference type="RefSeq" id="XP_060044558.1">
    <property type="nucleotide sequence ID" value="XM_060188575.1"/>
</dbReference>
<dbReference type="InterPro" id="IPR001087">
    <property type="entry name" value="GDSL"/>
</dbReference>
<protein>
    <submittedName>
        <fullName evidence="3">Phospholipase B1, membrane-associated-like</fullName>
    </submittedName>
</protein>
<dbReference type="PANTHER" id="PTHR21325">
    <property type="entry name" value="PHOSPHOLIPASE B, PLB1"/>
    <property type="match status" value="1"/>
</dbReference>
<name>A0ABM3X6X0_ERIEU</name>
<dbReference type="GeneID" id="132537638"/>
<dbReference type="Gene3D" id="3.40.50.1110">
    <property type="entry name" value="SGNH hydrolase"/>
    <property type="match status" value="1"/>
</dbReference>
<dbReference type="Pfam" id="PF00657">
    <property type="entry name" value="Lipase_GDSL"/>
    <property type="match status" value="1"/>
</dbReference>
<keyword evidence="1" id="KW-0472">Membrane</keyword>
<feature type="transmembrane region" description="Helical" evidence="1">
    <location>
        <begin position="306"/>
        <end position="331"/>
    </location>
</feature>
<dbReference type="CDD" id="cd01824">
    <property type="entry name" value="Phospholipase_B_like"/>
    <property type="match status" value="1"/>
</dbReference>
<proteinExistence type="predicted"/>
<dbReference type="SUPFAM" id="SSF52266">
    <property type="entry name" value="SGNH hydrolase"/>
    <property type="match status" value="1"/>
</dbReference>
<sequence>MGASPTSISNDITSWRGVSWSIGGDKNLQNQTTLPNILRKFNTQIHGSSTGTWKETAGLNVATEQARSRDLMNQVKDLVQQMKSMPEINLAEDWKLITIFIGINDLCDYCDTGDENAATAYFEDVKKALDVLSSKLSRAFVNVVQLMEVTDLYQNQGKHCAQPITSLFTCPCFRNPPNSSKLEALIKMNKNFQTTIYKLSTLEEFQNREDFTVVVQPFLQKISIPRDKDGTMDSTFFSEDCFHLSARSHDQMAMALWNNMLQPVGEKSSSIDFSSTGDKLICPTAANPYLFTIMNSEATGKLRLMWLFWTIFALVVFFIFTFTVLLTLVLLEREKAKVAVEETSSES</sequence>